<feature type="transmembrane region" description="Helical" evidence="7">
    <location>
        <begin position="61"/>
        <end position="82"/>
    </location>
</feature>
<dbReference type="InterPro" id="IPR000515">
    <property type="entry name" value="MetI-like"/>
</dbReference>
<keyword evidence="2 7" id="KW-0813">Transport</keyword>
<proteinExistence type="inferred from homology"/>
<keyword evidence="5 7" id="KW-1133">Transmembrane helix</keyword>
<dbReference type="AlphaFoldDB" id="A0A840SPQ0"/>
<name>A0A840SPQ0_9RHOB</name>
<feature type="transmembrane region" description="Helical" evidence="7">
    <location>
        <begin position="94"/>
        <end position="117"/>
    </location>
</feature>
<dbReference type="GO" id="GO:0055085">
    <property type="term" value="P:transmembrane transport"/>
    <property type="evidence" value="ECO:0007669"/>
    <property type="project" value="InterPro"/>
</dbReference>
<gene>
    <name evidence="9" type="ORF">HNP73_001183</name>
</gene>
<accession>A0A840SPQ0</accession>
<dbReference type="Pfam" id="PF00528">
    <property type="entry name" value="BPD_transp_1"/>
    <property type="match status" value="1"/>
</dbReference>
<keyword evidence="6 7" id="KW-0472">Membrane</keyword>
<feature type="transmembrane region" description="Helical" evidence="7">
    <location>
        <begin position="167"/>
        <end position="194"/>
    </location>
</feature>
<evidence type="ECO:0000256" key="2">
    <source>
        <dbReference type="ARBA" id="ARBA00022448"/>
    </source>
</evidence>
<evidence type="ECO:0000256" key="7">
    <source>
        <dbReference type="RuleBase" id="RU363032"/>
    </source>
</evidence>
<evidence type="ECO:0000256" key="3">
    <source>
        <dbReference type="ARBA" id="ARBA00022475"/>
    </source>
</evidence>
<dbReference type="Proteomes" id="UP000549457">
    <property type="component" value="Unassembled WGS sequence"/>
</dbReference>
<keyword evidence="4 7" id="KW-0812">Transmembrane</keyword>
<organism evidence="9 10">
    <name type="scientific">Amaricoccus macauensis</name>
    <dbReference type="NCBI Taxonomy" id="57001"/>
    <lineage>
        <taxon>Bacteria</taxon>
        <taxon>Pseudomonadati</taxon>
        <taxon>Pseudomonadota</taxon>
        <taxon>Alphaproteobacteria</taxon>
        <taxon>Rhodobacterales</taxon>
        <taxon>Paracoccaceae</taxon>
        <taxon>Amaricoccus</taxon>
    </lineage>
</organism>
<evidence type="ECO:0000256" key="1">
    <source>
        <dbReference type="ARBA" id="ARBA00004651"/>
    </source>
</evidence>
<evidence type="ECO:0000256" key="5">
    <source>
        <dbReference type="ARBA" id="ARBA00022989"/>
    </source>
</evidence>
<dbReference type="CDD" id="cd06261">
    <property type="entry name" value="TM_PBP2"/>
    <property type="match status" value="1"/>
</dbReference>
<comment type="similarity">
    <text evidence="7">Belongs to the binding-protein-dependent transport system permease family.</text>
</comment>
<keyword evidence="3" id="KW-1003">Cell membrane</keyword>
<dbReference type="GO" id="GO:0005886">
    <property type="term" value="C:plasma membrane"/>
    <property type="evidence" value="ECO:0007669"/>
    <property type="project" value="UniProtKB-SubCell"/>
</dbReference>
<evidence type="ECO:0000256" key="6">
    <source>
        <dbReference type="ARBA" id="ARBA00023136"/>
    </source>
</evidence>
<feature type="transmembrane region" description="Helical" evidence="7">
    <location>
        <begin position="7"/>
        <end position="28"/>
    </location>
</feature>
<evidence type="ECO:0000256" key="4">
    <source>
        <dbReference type="ARBA" id="ARBA00022692"/>
    </source>
</evidence>
<dbReference type="Gene3D" id="1.10.3720.10">
    <property type="entry name" value="MetI-like"/>
    <property type="match status" value="1"/>
</dbReference>
<feature type="transmembrane region" description="Helical" evidence="7">
    <location>
        <begin position="214"/>
        <end position="237"/>
    </location>
</feature>
<sequence length="253" mass="26825">MARVGGLLVYLRTMAIFALAWYGLSLLVGSRLLLPSPLLVLDAVRQSALDGELLRNAGISLLRLVLAVAVAALTAIPLGIAMGLSRAWRDAFDLLVEMLRPVAGIAWIPLALFIFGIGSRLPIFIMFYSAFFPLVIGTAAGVRNVDARLLAASATMGVTGVTRIRHVVLPAALPAIMVSLRLAVAASWTAVVAAELVGAPSGLGYAIEYYRSMLATPTVMAFIAMIGVLGFLTDAGLRALEARLMPWAKDIRP</sequence>
<evidence type="ECO:0000313" key="9">
    <source>
        <dbReference type="EMBL" id="MBB5221262.1"/>
    </source>
</evidence>
<dbReference type="PROSITE" id="PS50928">
    <property type="entry name" value="ABC_TM1"/>
    <property type="match status" value="1"/>
</dbReference>
<feature type="domain" description="ABC transmembrane type-1" evidence="8">
    <location>
        <begin position="57"/>
        <end position="241"/>
    </location>
</feature>
<feature type="transmembrane region" description="Helical" evidence="7">
    <location>
        <begin position="123"/>
        <end position="146"/>
    </location>
</feature>
<dbReference type="PANTHER" id="PTHR30151:SF0">
    <property type="entry name" value="ABC TRANSPORTER PERMEASE PROTEIN MJ0413-RELATED"/>
    <property type="match status" value="1"/>
</dbReference>
<comment type="subcellular location">
    <subcellularLocation>
        <location evidence="1 7">Cell membrane</location>
        <topology evidence="1 7">Multi-pass membrane protein</topology>
    </subcellularLocation>
</comment>
<dbReference type="EMBL" id="JACHFM010000001">
    <property type="protein sequence ID" value="MBB5221262.1"/>
    <property type="molecule type" value="Genomic_DNA"/>
</dbReference>
<evidence type="ECO:0000313" key="10">
    <source>
        <dbReference type="Proteomes" id="UP000549457"/>
    </source>
</evidence>
<comment type="caution">
    <text evidence="9">The sequence shown here is derived from an EMBL/GenBank/DDBJ whole genome shotgun (WGS) entry which is preliminary data.</text>
</comment>
<evidence type="ECO:0000259" key="8">
    <source>
        <dbReference type="PROSITE" id="PS50928"/>
    </source>
</evidence>
<protein>
    <submittedName>
        <fullName evidence="9">NitT/TauT family transport system permease protein/taurine transport system permease protein</fullName>
    </submittedName>
</protein>
<dbReference type="PANTHER" id="PTHR30151">
    <property type="entry name" value="ALKANE SULFONATE ABC TRANSPORTER-RELATED, MEMBRANE SUBUNIT"/>
    <property type="match status" value="1"/>
</dbReference>
<dbReference type="InterPro" id="IPR035906">
    <property type="entry name" value="MetI-like_sf"/>
</dbReference>
<keyword evidence="10" id="KW-1185">Reference proteome</keyword>
<reference evidence="9 10" key="1">
    <citation type="submission" date="2020-08" db="EMBL/GenBank/DDBJ databases">
        <title>Genomic Encyclopedia of Type Strains, Phase IV (KMG-IV): sequencing the most valuable type-strain genomes for metagenomic binning, comparative biology and taxonomic classification.</title>
        <authorList>
            <person name="Goeker M."/>
        </authorList>
    </citation>
    <scope>NUCLEOTIDE SEQUENCE [LARGE SCALE GENOMIC DNA]</scope>
    <source>
        <strain evidence="9 10">DSM 101730</strain>
    </source>
</reference>
<dbReference type="RefSeq" id="WP_184147650.1">
    <property type="nucleotide sequence ID" value="NZ_JACHFM010000001.1"/>
</dbReference>
<dbReference type="SUPFAM" id="SSF161098">
    <property type="entry name" value="MetI-like"/>
    <property type="match status" value="1"/>
</dbReference>